<reference evidence="4" key="1">
    <citation type="journal article" date="2019" name="Gigascience">
        <title>De novo genome assembly of the endangered Acer yangbiense, a plant species with extremely small populations endemic to Yunnan Province, China.</title>
        <authorList>
            <person name="Yang J."/>
            <person name="Wariss H.M."/>
            <person name="Tao L."/>
            <person name="Zhang R."/>
            <person name="Yun Q."/>
            <person name="Hollingsworth P."/>
            <person name="Dao Z."/>
            <person name="Luo G."/>
            <person name="Guo H."/>
            <person name="Ma Y."/>
            <person name="Sun W."/>
        </authorList>
    </citation>
    <scope>NUCLEOTIDE SEQUENCE [LARGE SCALE GENOMIC DNA]</scope>
    <source>
        <strain evidence="4">cv. Malutang</strain>
    </source>
</reference>
<dbReference type="InterPro" id="IPR050796">
    <property type="entry name" value="SCF_F-box_component"/>
</dbReference>
<evidence type="ECO:0000259" key="2">
    <source>
        <dbReference type="Pfam" id="PF07734"/>
    </source>
</evidence>
<organism evidence="3 4">
    <name type="scientific">Acer yangbiense</name>
    <dbReference type="NCBI Taxonomy" id="1000413"/>
    <lineage>
        <taxon>Eukaryota</taxon>
        <taxon>Viridiplantae</taxon>
        <taxon>Streptophyta</taxon>
        <taxon>Embryophyta</taxon>
        <taxon>Tracheophyta</taxon>
        <taxon>Spermatophyta</taxon>
        <taxon>Magnoliopsida</taxon>
        <taxon>eudicotyledons</taxon>
        <taxon>Gunneridae</taxon>
        <taxon>Pentapetalae</taxon>
        <taxon>rosids</taxon>
        <taxon>malvids</taxon>
        <taxon>Sapindales</taxon>
        <taxon>Sapindaceae</taxon>
        <taxon>Hippocastanoideae</taxon>
        <taxon>Acereae</taxon>
        <taxon>Acer</taxon>
    </lineage>
</organism>
<sequence length="272" mass="30925">MSTLLPELIIEILLQSIDDYKLVRVDDEEKILHVFSLRNNSWKILEGNFPIRNPNFLDGVSINGAIHWGAMCYSDNLGEITVFDLAEEKFKTFPLPISNPPNPFQVWLCIVHVSGEYLCVTFEEPTTEFVEAVEGIWITKEYGVKESWIRIVKPQSLHNPIPLCFWENDGIILWSSVGQWRPVLCCDEKDGKIRKELVFDVKYGIYAYVESLVSPNYNLDSTTQGFPHNIAPSELQSTSQEPSSSPDVHGERLSNSTNSDFLQTVLTEGQLI</sequence>
<dbReference type="OrthoDB" id="591557at2759"/>
<dbReference type="InterPro" id="IPR017451">
    <property type="entry name" value="F-box-assoc_interact_dom"/>
</dbReference>
<dbReference type="InterPro" id="IPR006527">
    <property type="entry name" value="F-box-assoc_dom_typ1"/>
</dbReference>
<comment type="caution">
    <text evidence="3">The sequence shown here is derived from an EMBL/GenBank/DDBJ whole genome shotgun (WGS) entry which is preliminary data.</text>
</comment>
<protein>
    <recommendedName>
        <fullName evidence="2">F-box associated beta-propeller type 1 domain-containing protein</fullName>
    </recommendedName>
</protein>
<dbReference type="Proteomes" id="UP000323000">
    <property type="component" value="Chromosome 7"/>
</dbReference>
<dbReference type="PANTHER" id="PTHR31672">
    <property type="entry name" value="BNACNNG10540D PROTEIN"/>
    <property type="match status" value="1"/>
</dbReference>
<accession>A0A5C7HQG4</accession>
<dbReference type="EMBL" id="VAHF01000007">
    <property type="protein sequence ID" value="TXG59008.1"/>
    <property type="molecule type" value="Genomic_DNA"/>
</dbReference>
<evidence type="ECO:0000313" key="4">
    <source>
        <dbReference type="Proteomes" id="UP000323000"/>
    </source>
</evidence>
<feature type="domain" description="F-box associated beta-propeller type 1" evidence="2">
    <location>
        <begin position="18"/>
        <end position="192"/>
    </location>
</feature>
<dbReference type="NCBIfam" id="TIGR01640">
    <property type="entry name" value="F_box_assoc_1"/>
    <property type="match status" value="1"/>
</dbReference>
<name>A0A5C7HQG4_9ROSI</name>
<proteinExistence type="predicted"/>
<dbReference type="PANTHER" id="PTHR31672:SF13">
    <property type="entry name" value="F-BOX PROTEIN CPR30-LIKE"/>
    <property type="match status" value="1"/>
</dbReference>
<feature type="region of interest" description="Disordered" evidence="1">
    <location>
        <begin position="230"/>
        <end position="255"/>
    </location>
</feature>
<keyword evidence="4" id="KW-1185">Reference proteome</keyword>
<gene>
    <name evidence="3" type="ORF">EZV62_016837</name>
</gene>
<evidence type="ECO:0000313" key="3">
    <source>
        <dbReference type="EMBL" id="TXG59008.1"/>
    </source>
</evidence>
<dbReference type="Pfam" id="PF07734">
    <property type="entry name" value="FBA_1"/>
    <property type="match status" value="1"/>
</dbReference>
<feature type="compositionally biased region" description="Polar residues" evidence="1">
    <location>
        <begin position="234"/>
        <end position="246"/>
    </location>
</feature>
<dbReference type="AlphaFoldDB" id="A0A5C7HQG4"/>
<evidence type="ECO:0000256" key="1">
    <source>
        <dbReference type="SAM" id="MobiDB-lite"/>
    </source>
</evidence>